<dbReference type="OrthoDB" id="2428204at2759"/>
<gene>
    <name evidence="2" type="ORF">RFULGI_LOCUS7149</name>
</gene>
<feature type="region of interest" description="Disordered" evidence="1">
    <location>
        <begin position="407"/>
        <end position="429"/>
    </location>
</feature>
<organism evidence="2 3">
    <name type="scientific">Racocetra fulgida</name>
    <dbReference type="NCBI Taxonomy" id="60492"/>
    <lineage>
        <taxon>Eukaryota</taxon>
        <taxon>Fungi</taxon>
        <taxon>Fungi incertae sedis</taxon>
        <taxon>Mucoromycota</taxon>
        <taxon>Glomeromycotina</taxon>
        <taxon>Glomeromycetes</taxon>
        <taxon>Diversisporales</taxon>
        <taxon>Gigasporaceae</taxon>
        <taxon>Racocetra</taxon>
    </lineage>
</organism>
<dbReference type="AlphaFoldDB" id="A0A9N9GJN1"/>
<accession>A0A9N9GJN1</accession>
<feature type="region of interest" description="Disordered" evidence="1">
    <location>
        <begin position="343"/>
        <end position="363"/>
    </location>
</feature>
<dbReference type="EMBL" id="CAJVPZ010010035">
    <property type="protein sequence ID" value="CAG8615440.1"/>
    <property type="molecule type" value="Genomic_DNA"/>
</dbReference>
<dbReference type="Proteomes" id="UP000789396">
    <property type="component" value="Unassembled WGS sequence"/>
</dbReference>
<evidence type="ECO:0000313" key="2">
    <source>
        <dbReference type="EMBL" id="CAG8615440.1"/>
    </source>
</evidence>
<comment type="caution">
    <text evidence="2">The sequence shown here is derived from an EMBL/GenBank/DDBJ whole genome shotgun (WGS) entry which is preliminary data.</text>
</comment>
<name>A0A9N9GJN1_9GLOM</name>
<protein>
    <submittedName>
        <fullName evidence="2">18112_t:CDS:1</fullName>
    </submittedName>
</protein>
<evidence type="ECO:0000256" key="1">
    <source>
        <dbReference type="SAM" id="MobiDB-lite"/>
    </source>
</evidence>
<feature type="non-terminal residue" evidence="2">
    <location>
        <position position="1"/>
    </location>
</feature>
<proteinExistence type="predicted"/>
<keyword evidence="3" id="KW-1185">Reference proteome</keyword>
<reference evidence="2" key="1">
    <citation type="submission" date="2021-06" db="EMBL/GenBank/DDBJ databases">
        <authorList>
            <person name="Kallberg Y."/>
            <person name="Tangrot J."/>
            <person name="Rosling A."/>
        </authorList>
    </citation>
    <scope>NUCLEOTIDE SEQUENCE</scope>
    <source>
        <strain evidence="2">IN212</strain>
    </source>
</reference>
<evidence type="ECO:0000313" key="3">
    <source>
        <dbReference type="Proteomes" id="UP000789396"/>
    </source>
</evidence>
<sequence>MFPTIEVIRDEKIFGNFEDDSEEFAHVIRSSLDWSTSKEVYNDSSSDSDSFHSAHSNSSTCDLPEGSNTMSFSQYINDETIWTNAFGHAALKLKSELSLESLGIIYEHVVTMHSSKSKFIVALQYVPSCIKEEIAHDLVKAGTLKWKNFDEINNIYHKDSHPIWSTFIEKWCCRQTKLSPGLYLGVLYTESTLQSIKILVPKDRKQFIPLGKIRDEAMITAEETSWVKSLTCLSQDCFMDLVMATKNDDNRTALGQFQTSFMQSYDKLQRDTGLTWEVSDIYCEQTVDIYLDLRTNQLYTMTSELEDNVVDHCGISLQTDLYLDKSGAKNIIFNKLNSKQQYDDRKHSYKSHPSRGTSGGSHKTFESMISYQEEMKSNPSLSSLRIQRANDSHNEFMEKEKGIIAFDKSNPESEDEEAGSNVKTSTSTGAATSVCEETIGLTTSPLSNTNTIRPFIRIILIVKPMRQIHQISMPYQSRLCMLYPFTLYDALQHATFNTSLYASSRRAMQILQASRTYFAHELLGRLQTMENFSD</sequence>